<keyword evidence="3" id="KW-1185">Reference proteome</keyword>
<name>A0A9P9HCI7_FUSSL</name>
<comment type="caution">
    <text evidence="2">The sequence shown here is derived from an EMBL/GenBank/DDBJ whole genome shotgun (WGS) entry which is preliminary data.</text>
</comment>
<dbReference type="InterPro" id="IPR036047">
    <property type="entry name" value="F-box-like_dom_sf"/>
</dbReference>
<dbReference type="EMBL" id="JAGTJS010000010">
    <property type="protein sequence ID" value="KAH7254736.1"/>
    <property type="molecule type" value="Genomic_DNA"/>
</dbReference>
<evidence type="ECO:0000259" key="1">
    <source>
        <dbReference type="PROSITE" id="PS50181"/>
    </source>
</evidence>
<dbReference type="PROSITE" id="PS50181">
    <property type="entry name" value="FBOX"/>
    <property type="match status" value="1"/>
</dbReference>
<gene>
    <name evidence="2" type="ORF">B0J15DRAFT_512934</name>
</gene>
<dbReference type="InterPro" id="IPR001810">
    <property type="entry name" value="F-box_dom"/>
</dbReference>
<dbReference type="Proteomes" id="UP000736672">
    <property type="component" value="Unassembled WGS sequence"/>
</dbReference>
<feature type="domain" description="F-box" evidence="1">
    <location>
        <begin position="42"/>
        <end position="89"/>
    </location>
</feature>
<dbReference type="OrthoDB" id="3766406at2759"/>
<evidence type="ECO:0000313" key="2">
    <source>
        <dbReference type="EMBL" id="KAH7254736.1"/>
    </source>
</evidence>
<dbReference type="Pfam" id="PF00646">
    <property type="entry name" value="F-box"/>
    <property type="match status" value="1"/>
</dbReference>
<dbReference type="CDD" id="cd09917">
    <property type="entry name" value="F-box_SF"/>
    <property type="match status" value="1"/>
</dbReference>
<proteinExistence type="predicted"/>
<organism evidence="2 3">
    <name type="scientific">Fusarium solani</name>
    <name type="common">Filamentous fungus</name>
    <dbReference type="NCBI Taxonomy" id="169388"/>
    <lineage>
        <taxon>Eukaryota</taxon>
        <taxon>Fungi</taxon>
        <taxon>Dikarya</taxon>
        <taxon>Ascomycota</taxon>
        <taxon>Pezizomycotina</taxon>
        <taxon>Sordariomycetes</taxon>
        <taxon>Hypocreomycetidae</taxon>
        <taxon>Hypocreales</taxon>
        <taxon>Nectriaceae</taxon>
        <taxon>Fusarium</taxon>
        <taxon>Fusarium solani species complex</taxon>
    </lineage>
</organism>
<reference evidence="2" key="1">
    <citation type="journal article" date="2021" name="Nat. Commun.">
        <title>Genetic determinants of endophytism in the Arabidopsis root mycobiome.</title>
        <authorList>
            <person name="Mesny F."/>
            <person name="Miyauchi S."/>
            <person name="Thiergart T."/>
            <person name="Pickel B."/>
            <person name="Atanasova L."/>
            <person name="Karlsson M."/>
            <person name="Huettel B."/>
            <person name="Barry K.W."/>
            <person name="Haridas S."/>
            <person name="Chen C."/>
            <person name="Bauer D."/>
            <person name="Andreopoulos W."/>
            <person name="Pangilinan J."/>
            <person name="LaButti K."/>
            <person name="Riley R."/>
            <person name="Lipzen A."/>
            <person name="Clum A."/>
            <person name="Drula E."/>
            <person name="Henrissat B."/>
            <person name="Kohler A."/>
            <person name="Grigoriev I.V."/>
            <person name="Martin F.M."/>
            <person name="Hacquard S."/>
        </authorList>
    </citation>
    <scope>NUCLEOTIDE SEQUENCE</scope>
    <source>
        <strain evidence="2">FSSC 5 MPI-SDFR-AT-0091</strain>
    </source>
</reference>
<sequence length="324" mass="37178">MGDYCCRCSRLVAWPKTTMKNVASRVKRIARRLRLSPEQNLDCPLVQLPVEILARVFSHLSEVDRHVLAMTCRALWTAVRRRDEPVSSLSQHQYLGYLTAISRGNPDLWVCELCTKLHLASDRTCPRHGRRSRLAERLDQFTISHRACISTCSTRMGAVRCEYAVYPKIVQGRYMLLSVWTYEQRSEPISQEAIGWLSICHHQGLNFTTAFVERLFWMRERENVETGGRASEAGHSLRFTFELARQRPRTGVSGSCSKCPVDFSVNFSPDVMTVQAWHDFGPEGTPLDPAWMVHVRPRFGSHDHDLTLGHTEGSVRDLYESQIW</sequence>
<dbReference type="SUPFAM" id="SSF81383">
    <property type="entry name" value="F-box domain"/>
    <property type="match status" value="1"/>
</dbReference>
<protein>
    <recommendedName>
        <fullName evidence="1">F-box domain-containing protein</fullName>
    </recommendedName>
</protein>
<dbReference type="AlphaFoldDB" id="A0A9P9HCI7"/>
<evidence type="ECO:0000313" key="3">
    <source>
        <dbReference type="Proteomes" id="UP000736672"/>
    </source>
</evidence>
<accession>A0A9P9HCI7</accession>